<sequence>MSFLRRRVRMSNTRTLESLPDVEFARITRT</sequence>
<dbReference type="EMBL" id="CADCUI010000054">
    <property type="protein sequence ID" value="CAA9357336.1"/>
    <property type="molecule type" value="Genomic_DNA"/>
</dbReference>
<dbReference type="AlphaFoldDB" id="A0A6J4MDM1"/>
<proteinExistence type="predicted"/>
<name>A0A6J4MDM1_9ACTN</name>
<organism evidence="1">
    <name type="scientific">uncultured Nocardioidaceae bacterium</name>
    <dbReference type="NCBI Taxonomy" id="253824"/>
    <lineage>
        <taxon>Bacteria</taxon>
        <taxon>Bacillati</taxon>
        <taxon>Actinomycetota</taxon>
        <taxon>Actinomycetes</taxon>
        <taxon>Propionibacteriales</taxon>
        <taxon>Nocardioidaceae</taxon>
        <taxon>environmental samples</taxon>
    </lineage>
</organism>
<reference evidence="1" key="1">
    <citation type="submission" date="2020-02" db="EMBL/GenBank/DDBJ databases">
        <authorList>
            <person name="Meier V. D."/>
        </authorList>
    </citation>
    <scope>NUCLEOTIDE SEQUENCE</scope>
    <source>
        <strain evidence="1">AVDCRST_MAG34</strain>
    </source>
</reference>
<evidence type="ECO:0000313" key="1">
    <source>
        <dbReference type="EMBL" id="CAA9357336.1"/>
    </source>
</evidence>
<protein>
    <submittedName>
        <fullName evidence="1">Uncharacterized protein</fullName>
    </submittedName>
</protein>
<gene>
    <name evidence="1" type="ORF">AVDCRST_MAG34-2190</name>
</gene>
<accession>A0A6J4MDM1</accession>